<organism evidence="1 2">
    <name type="scientific">Brassica cretica</name>
    <name type="common">Mustard</name>
    <dbReference type="NCBI Taxonomy" id="69181"/>
    <lineage>
        <taxon>Eukaryota</taxon>
        <taxon>Viridiplantae</taxon>
        <taxon>Streptophyta</taxon>
        <taxon>Embryophyta</taxon>
        <taxon>Tracheophyta</taxon>
        <taxon>Spermatophyta</taxon>
        <taxon>Magnoliopsida</taxon>
        <taxon>eudicotyledons</taxon>
        <taxon>Gunneridae</taxon>
        <taxon>Pentapetalae</taxon>
        <taxon>rosids</taxon>
        <taxon>malvids</taxon>
        <taxon>Brassicales</taxon>
        <taxon>Brassicaceae</taxon>
        <taxon>Brassiceae</taxon>
        <taxon>Brassica</taxon>
    </lineage>
</organism>
<reference evidence="1 2" key="1">
    <citation type="journal article" date="2020" name="BMC Genomics">
        <title>Intraspecific diversification of the crop wild relative Brassica cretica Lam. using demographic model selection.</title>
        <authorList>
            <person name="Kioukis A."/>
            <person name="Michalopoulou V.A."/>
            <person name="Briers L."/>
            <person name="Pirintsos S."/>
            <person name="Studholme D.J."/>
            <person name="Pavlidis P."/>
            <person name="Sarris P.F."/>
        </authorList>
    </citation>
    <scope>NUCLEOTIDE SEQUENCE [LARGE SCALE GENOMIC DNA]</scope>
    <source>
        <strain evidence="2">cv. PFS-1207/04</strain>
    </source>
</reference>
<keyword evidence="2" id="KW-1185">Reference proteome</keyword>
<proteinExistence type="predicted"/>
<accession>A0ABQ7E0X8</accession>
<name>A0ABQ7E0X8_BRACR</name>
<gene>
    <name evidence="1" type="ORF">DY000_02021541</name>
</gene>
<comment type="caution">
    <text evidence="1">The sequence shown here is derived from an EMBL/GenBank/DDBJ whole genome shotgun (WGS) entry which is preliminary data.</text>
</comment>
<sequence length="73" mass="8434">MQSLMVKVRGLSEPIDCSFLEVLERHPKLKGGDCRCIDQMGVLIQMQVQQRMEQSLQQRSVRTDEQVKMKIAT</sequence>
<dbReference type="Proteomes" id="UP000266723">
    <property type="component" value="Unassembled WGS sequence"/>
</dbReference>
<dbReference type="EMBL" id="QGKV02000299">
    <property type="protein sequence ID" value="KAF3590437.1"/>
    <property type="molecule type" value="Genomic_DNA"/>
</dbReference>
<evidence type="ECO:0000313" key="1">
    <source>
        <dbReference type="EMBL" id="KAF3590437.1"/>
    </source>
</evidence>
<evidence type="ECO:0000313" key="2">
    <source>
        <dbReference type="Proteomes" id="UP000266723"/>
    </source>
</evidence>
<protein>
    <submittedName>
        <fullName evidence="1">Uncharacterized protein</fullName>
    </submittedName>
</protein>